<protein>
    <submittedName>
        <fullName evidence="1">Uncharacterized protein</fullName>
    </submittedName>
</protein>
<reference evidence="1 2" key="1">
    <citation type="journal article" date="2017" name="Int. J. Parasitol.">
        <title>The genome of the protozoan parasite Cystoisospora suis and a reverse vaccinology approach to identify vaccine candidates.</title>
        <authorList>
            <person name="Palmieri N."/>
            <person name="Shrestha A."/>
            <person name="Ruttkowski B."/>
            <person name="Beck T."/>
            <person name="Vogl C."/>
            <person name="Tomley F."/>
            <person name="Blake D.P."/>
            <person name="Joachim A."/>
        </authorList>
    </citation>
    <scope>NUCLEOTIDE SEQUENCE [LARGE SCALE GENOMIC DNA]</scope>
    <source>
        <strain evidence="1 2">Wien I</strain>
    </source>
</reference>
<dbReference type="GeneID" id="94432026"/>
<accession>A0A2C6KIV6</accession>
<dbReference type="AlphaFoldDB" id="A0A2C6KIV6"/>
<dbReference type="VEuPathDB" id="ToxoDB:CSUI_008689"/>
<name>A0A2C6KIV6_9APIC</name>
<evidence type="ECO:0000313" key="2">
    <source>
        <dbReference type="Proteomes" id="UP000221165"/>
    </source>
</evidence>
<organism evidence="1 2">
    <name type="scientific">Cystoisospora suis</name>
    <dbReference type="NCBI Taxonomy" id="483139"/>
    <lineage>
        <taxon>Eukaryota</taxon>
        <taxon>Sar</taxon>
        <taxon>Alveolata</taxon>
        <taxon>Apicomplexa</taxon>
        <taxon>Conoidasida</taxon>
        <taxon>Coccidia</taxon>
        <taxon>Eucoccidiorida</taxon>
        <taxon>Eimeriorina</taxon>
        <taxon>Sarcocystidae</taxon>
        <taxon>Cystoisospora</taxon>
    </lineage>
</organism>
<proteinExistence type="predicted"/>
<comment type="caution">
    <text evidence="1">The sequence shown here is derived from an EMBL/GenBank/DDBJ whole genome shotgun (WGS) entry which is preliminary data.</text>
</comment>
<gene>
    <name evidence="1" type="ORF">CSUI_008689</name>
</gene>
<sequence length="46" mass="5056">MTLGVFACVRFVGGVYSHLPPEFFDGEQILGTLPICLLPFGSRLRT</sequence>
<dbReference type="Proteomes" id="UP000221165">
    <property type="component" value="Unassembled WGS sequence"/>
</dbReference>
<dbReference type="EMBL" id="MIGC01004928">
    <property type="protein sequence ID" value="PHJ17487.1"/>
    <property type="molecule type" value="Genomic_DNA"/>
</dbReference>
<evidence type="ECO:0000313" key="1">
    <source>
        <dbReference type="EMBL" id="PHJ17487.1"/>
    </source>
</evidence>
<keyword evidence="2" id="KW-1185">Reference proteome</keyword>
<dbReference type="RefSeq" id="XP_067919207.1">
    <property type="nucleotide sequence ID" value="XM_068068815.1"/>
</dbReference>